<evidence type="ECO:0000256" key="5">
    <source>
        <dbReference type="ARBA" id="ARBA00022692"/>
    </source>
</evidence>
<feature type="transmembrane region" description="Helical" evidence="11">
    <location>
        <begin position="499"/>
        <end position="519"/>
    </location>
</feature>
<feature type="transmembrane region" description="Helical" evidence="11">
    <location>
        <begin position="108"/>
        <end position="125"/>
    </location>
</feature>
<dbReference type="PANTHER" id="PTHR43373">
    <property type="entry name" value="NA(+)/H(+) ANTIPORTER SUBUNIT"/>
    <property type="match status" value="1"/>
</dbReference>
<dbReference type="InterPro" id="IPR050616">
    <property type="entry name" value="CPA3_Na-H_Antiporter_A"/>
</dbReference>
<feature type="transmembrane region" description="Helical" evidence="11">
    <location>
        <begin position="570"/>
        <end position="594"/>
    </location>
</feature>
<dbReference type="NCBIfam" id="NF009284">
    <property type="entry name" value="PRK12644.1"/>
    <property type="match status" value="1"/>
</dbReference>
<protein>
    <submittedName>
        <fullName evidence="17">Na+/H+ antiporter subunit A</fullName>
    </submittedName>
</protein>
<evidence type="ECO:0000256" key="7">
    <source>
        <dbReference type="ARBA" id="ARBA00023065"/>
    </source>
</evidence>
<evidence type="ECO:0000256" key="3">
    <source>
        <dbReference type="ARBA" id="ARBA00022449"/>
    </source>
</evidence>
<feature type="domain" description="MrpA C-terminal/MbhD" evidence="15">
    <location>
        <begin position="613"/>
        <end position="676"/>
    </location>
</feature>
<evidence type="ECO:0000256" key="2">
    <source>
        <dbReference type="ARBA" id="ARBA00022448"/>
    </source>
</evidence>
<evidence type="ECO:0000259" key="14">
    <source>
        <dbReference type="Pfam" id="PF04039"/>
    </source>
</evidence>
<gene>
    <name evidence="17" type="ORF">AB2L27_15940</name>
</gene>
<dbReference type="Pfam" id="PF00662">
    <property type="entry name" value="Proton_antipo_N"/>
    <property type="match status" value="1"/>
</dbReference>
<dbReference type="InterPro" id="IPR001750">
    <property type="entry name" value="ND/Mrp_TM"/>
</dbReference>
<dbReference type="Pfam" id="PF20501">
    <property type="entry name" value="MbhE"/>
    <property type="match status" value="1"/>
</dbReference>
<dbReference type="InterPro" id="IPR025383">
    <property type="entry name" value="MrpA_C/MbhD"/>
</dbReference>
<feature type="transmembrane region" description="Helical" evidence="11">
    <location>
        <begin position="366"/>
        <end position="388"/>
    </location>
</feature>
<keyword evidence="3" id="KW-0050">Antiport</keyword>
<keyword evidence="18" id="KW-1185">Reference proteome</keyword>
<dbReference type="Proteomes" id="UP001565927">
    <property type="component" value="Unassembled WGS sequence"/>
</dbReference>
<feature type="transmembrane region" description="Helical" evidence="11">
    <location>
        <begin position="933"/>
        <end position="954"/>
    </location>
</feature>
<feature type="domain" description="Na+/H+ antiporter MnhB subunit-related protein" evidence="14">
    <location>
        <begin position="831"/>
        <end position="954"/>
    </location>
</feature>
<evidence type="ECO:0000313" key="17">
    <source>
        <dbReference type="EMBL" id="MEZ0166252.1"/>
    </source>
</evidence>
<feature type="transmembrane region" description="Helical" evidence="11">
    <location>
        <begin position="693"/>
        <end position="716"/>
    </location>
</feature>
<feature type="transmembrane region" description="Helical" evidence="11">
    <location>
        <begin position="834"/>
        <end position="853"/>
    </location>
</feature>
<evidence type="ECO:0000259" key="16">
    <source>
        <dbReference type="Pfam" id="PF20501"/>
    </source>
</evidence>
<keyword evidence="4" id="KW-1003">Cell membrane</keyword>
<dbReference type="Pfam" id="PF13244">
    <property type="entry name" value="MbhD"/>
    <property type="match status" value="1"/>
</dbReference>
<feature type="transmembrane region" description="Helical" evidence="11">
    <location>
        <begin position="296"/>
        <end position="315"/>
    </location>
</feature>
<keyword evidence="7" id="KW-0406">Ion transport</keyword>
<evidence type="ECO:0000256" key="8">
    <source>
        <dbReference type="ARBA" id="ARBA00023136"/>
    </source>
</evidence>
<feature type="transmembrane region" description="Helical" evidence="11">
    <location>
        <begin position="327"/>
        <end position="345"/>
    </location>
</feature>
<feature type="domain" description="NADH-Ubiquinone oxidoreductase (complex I) chain 5 N-terminal" evidence="13">
    <location>
        <begin position="62"/>
        <end position="100"/>
    </location>
</feature>
<feature type="transmembrane region" description="Helical" evidence="11">
    <location>
        <begin position="654"/>
        <end position="672"/>
    </location>
</feature>
<feature type="transmembrane region" description="Helical" evidence="11">
    <location>
        <begin position="160"/>
        <end position="183"/>
    </location>
</feature>
<accession>A0ABV4H639</accession>
<comment type="caution">
    <text evidence="17">The sequence shown here is derived from an EMBL/GenBank/DDBJ whole genome shotgun (WGS) entry which is preliminary data.</text>
</comment>
<keyword evidence="5 9" id="KW-0812">Transmembrane</keyword>
<feature type="transmembrane region" description="Helical" evidence="11">
    <location>
        <begin position="241"/>
        <end position="260"/>
    </location>
</feature>
<evidence type="ECO:0000256" key="9">
    <source>
        <dbReference type="RuleBase" id="RU000320"/>
    </source>
</evidence>
<feature type="transmembrane region" description="Helical" evidence="11">
    <location>
        <begin position="606"/>
        <end position="624"/>
    </location>
</feature>
<keyword evidence="6 11" id="KW-1133">Transmembrane helix</keyword>
<feature type="transmembrane region" description="Helical" evidence="11">
    <location>
        <begin position="131"/>
        <end position="148"/>
    </location>
</feature>
<dbReference type="EMBL" id="JBGFTU010000019">
    <property type="protein sequence ID" value="MEZ0166252.1"/>
    <property type="molecule type" value="Genomic_DNA"/>
</dbReference>
<feature type="transmembrane region" description="Helical" evidence="11">
    <location>
        <begin position="753"/>
        <end position="772"/>
    </location>
</feature>
<evidence type="ECO:0000313" key="18">
    <source>
        <dbReference type="Proteomes" id="UP001565927"/>
    </source>
</evidence>
<dbReference type="Pfam" id="PF04039">
    <property type="entry name" value="MnhB"/>
    <property type="match status" value="1"/>
</dbReference>
<feature type="transmembrane region" description="Helical" evidence="11">
    <location>
        <begin position="408"/>
        <end position="428"/>
    </location>
</feature>
<dbReference type="RefSeq" id="WP_370442474.1">
    <property type="nucleotide sequence ID" value="NZ_JBGFTU010000019.1"/>
</dbReference>
<keyword evidence="8 11" id="KW-0472">Membrane</keyword>
<feature type="transmembrane region" description="Helical" evidence="11">
    <location>
        <begin position="203"/>
        <end position="229"/>
    </location>
</feature>
<dbReference type="PANTHER" id="PTHR43373:SF1">
    <property type="entry name" value="NA(+)_H(+) ANTIPORTER SUBUNIT A"/>
    <property type="match status" value="1"/>
</dbReference>
<evidence type="ECO:0000256" key="6">
    <source>
        <dbReference type="ARBA" id="ARBA00022989"/>
    </source>
</evidence>
<proteinExistence type="predicted"/>
<comment type="subcellular location">
    <subcellularLocation>
        <location evidence="1">Cell membrane</location>
        <topology evidence="1">Multi-pass membrane protein</topology>
    </subcellularLocation>
    <subcellularLocation>
        <location evidence="9">Membrane</location>
        <topology evidence="9">Multi-pass membrane protein</topology>
    </subcellularLocation>
</comment>
<organism evidence="17 18">
    <name type="scientific">Kineococcus halophytocola</name>
    <dbReference type="NCBI Taxonomy" id="3234027"/>
    <lineage>
        <taxon>Bacteria</taxon>
        <taxon>Bacillati</taxon>
        <taxon>Actinomycetota</taxon>
        <taxon>Actinomycetes</taxon>
        <taxon>Kineosporiales</taxon>
        <taxon>Kineosporiaceae</taxon>
        <taxon>Kineococcus</taxon>
    </lineage>
</organism>
<feature type="transmembrane region" description="Helical" evidence="11">
    <location>
        <begin position="75"/>
        <end position="96"/>
    </location>
</feature>
<evidence type="ECO:0000259" key="13">
    <source>
        <dbReference type="Pfam" id="PF00662"/>
    </source>
</evidence>
<feature type="transmembrane region" description="Helical" evidence="11">
    <location>
        <begin position="890"/>
        <end position="913"/>
    </location>
</feature>
<evidence type="ECO:0000259" key="12">
    <source>
        <dbReference type="Pfam" id="PF00361"/>
    </source>
</evidence>
<evidence type="ECO:0000256" key="1">
    <source>
        <dbReference type="ARBA" id="ARBA00004651"/>
    </source>
</evidence>
<dbReference type="InterPro" id="IPR007182">
    <property type="entry name" value="MnhB"/>
</dbReference>
<feature type="region of interest" description="Disordered" evidence="10">
    <location>
        <begin position="782"/>
        <end position="811"/>
    </location>
</feature>
<dbReference type="InterPro" id="IPR046806">
    <property type="entry name" value="MrpA_C/MbhE"/>
</dbReference>
<dbReference type="InterPro" id="IPR001516">
    <property type="entry name" value="Proton_antipo_N"/>
</dbReference>
<feature type="transmembrane region" description="Helical" evidence="11">
    <location>
        <begin position="272"/>
        <end position="289"/>
    </location>
</feature>
<sequence length="986" mass="100105">MTVLLLLHAAGALLAVPVVRRWGTRGVLLTTVPPLAALAWLLGVWATDGLAATRTVELPWVPDLDLDLALRLDPLSGVLVLVVAGVGALVLLYSAGYFAGPEEAADRVRTVPALLAFAGAMLGLVLADDLVLLYVFWELTTVLSWWLVGSGGARREARRAAVHALLVTTAGGLALLVGVVLLAREAGTTRISALLADPPAASPAVTVAAVLLLVGAVTKSALLPVTAWLPGAMVAPTPVSAYLHAAAMVKAGVFLIARFGPVFAEVPAWRTTALALGGATMLVGAWRALRQFDLKLLLAHGTISELGFMVVLLGAGERTAATAGTGLLLTHALFKSALFMVAGAVDHAAGTRDVRELSGLHRTARPLFVVSVLAAASMAGVPPLLGFITHEAGFEAFAAHGGPGDRVVLVVLVVGSALTVAYSARFVLGGFGTRPGAPATPLHRPGAALVVPPAAGALAGLVLGLVPGPVDALVRAVVEQVPGGVGGGEAYELALWHGLTPALAASAVALGGGALLVAVRDRLLHRQVRMAVRPLRALPAGRVQDGVLLGLDALAARTTRAHQRGSLPQYVLVVAGTLVLGPGTGLVLALTSGAWPREWRGFDAPVQPLLAGLTLLGAVGAAALRERRSAFLVVGVCGYALAGLFAVAGAPDLALTQALVETVTLAVALLVLRRLPPRFEAPTGDGVDGPPRALRLVVALGAGTVAALMAAVALGARSAGGVSDLLARLAVTEGGGADVVNVTIVDLRSWDTFGEITVLVAAATGVASMVFLRHRDGGAPGLAQTGEDGGAGAGMSSSWEGRDLGPGPDSAPRGRWLAAVQTLPPERRTSVLEIAVRLVFGAVLVLSVHLLLVGHDRPGGGFAAGLVAGLALFLRYAAGGRYELGETLRVDAGVLLGLGLLITALTGLVPLALGGQVFQSASVDVHVPVLGEVHLVSALGFDVGVYLVVVATVLDVLRSLGAGVDAHDERDRGDGAVGAGREAVRP</sequence>
<evidence type="ECO:0000256" key="11">
    <source>
        <dbReference type="SAM" id="Phobius"/>
    </source>
</evidence>
<feature type="transmembrane region" description="Helical" evidence="11">
    <location>
        <begin position="448"/>
        <end position="466"/>
    </location>
</feature>
<evidence type="ECO:0000259" key="15">
    <source>
        <dbReference type="Pfam" id="PF13244"/>
    </source>
</evidence>
<name>A0ABV4H639_9ACTN</name>
<dbReference type="PRINTS" id="PR01434">
    <property type="entry name" value="NADHDHGNASE5"/>
</dbReference>
<feature type="domain" description="NADH:quinone oxidoreductase/Mrp antiporter transmembrane" evidence="12">
    <location>
        <begin position="127"/>
        <end position="399"/>
    </location>
</feature>
<dbReference type="Pfam" id="PF00361">
    <property type="entry name" value="Proton_antipo_M"/>
    <property type="match status" value="1"/>
</dbReference>
<feature type="transmembrane region" description="Helical" evidence="11">
    <location>
        <begin position="859"/>
        <end position="878"/>
    </location>
</feature>
<evidence type="ECO:0000256" key="4">
    <source>
        <dbReference type="ARBA" id="ARBA00022475"/>
    </source>
</evidence>
<evidence type="ECO:0000256" key="10">
    <source>
        <dbReference type="SAM" id="MobiDB-lite"/>
    </source>
</evidence>
<feature type="transmembrane region" description="Helical" evidence="11">
    <location>
        <begin position="631"/>
        <end position="648"/>
    </location>
</feature>
<feature type="domain" description="MrpA C-terminal/MbhE" evidence="16">
    <location>
        <begin position="694"/>
        <end position="769"/>
    </location>
</feature>
<keyword evidence="2" id="KW-0813">Transport</keyword>
<reference evidence="17 18" key="1">
    <citation type="submission" date="2024-07" db="EMBL/GenBank/DDBJ databases">
        <authorList>
            <person name="Thanompreechachai J."/>
            <person name="Duangmal K."/>
        </authorList>
    </citation>
    <scope>NUCLEOTIDE SEQUENCE [LARGE SCALE GENOMIC DNA]</scope>
    <source>
        <strain evidence="17 18">LSe6-4</strain>
    </source>
</reference>